<dbReference type="PANTHER" id="PTHR23502:SF132">
    <property type="entry name" value="POLYAMINE TRANSPORTER 2-RELATED"/>
    <property type="match status" value="1"/>
</dbReference>
<feature type="transmembrane region" description="Helical" evidence="8">
    <location>
        <begin position="325"/>
        <end position="344"/>
    </location>
</feature>
<dbReference type="SUPFAM" id="SSF103473">
    <property type="entry name" value="MFS general substrate transporter"/>
    <property type="match status" value="1"/>
</dbReference>
<evidence type="ECO:0000256" key="1">
    <source>
        <dbReference type="ARBA" id="ARBA00004651"/>
    </source>
</evidence>
<dbReference type="InterPro" id="IPR011701">
    <property type="entry name" value="MFS"/>
</dbReference>
<feature type="transmembrane region" description="Helical" evidence="8">
    <location>
        <begin position="226"/>
        <end position="250"/>
    </location>
</feature>
<feature type="transmembrane region" description="Helical" evidence="8">
    <location>
        <begin position="356"/>
        <end position="376"/>
    </location>
</feature>
<dbReference type="EMBL" id="CP014691">
    <property type="protein sequence ID" value="AQS86667.1"/>
    <property type="molecule type" value="Genomic_DNA"/>
</dbReference>
<evidence type="ECO:0000256" key="5">
    <source>
        <dbReference type="ARBA" id="ARBA00022692"/>
    </source>
</evidence>
<dbReference type="PROSITE" id="PS50850">
    <property type="entry name" value="MFS"/>
    <property type="match status" value="1"/>
</dbReference>
<accession>A0A1U9KLJ8</accession>
<evidence type="ECO:0000256" key="7">
    <source>
        <dbReference type="ARBA" id="ARBA00023136"/>
    </source>
</evidence>
<dbReference type="STRING" id="320497.A0U93_00435"/>
<dbReference type="InterPro" id="IPR020846">
    <property type="entry name" value="MFS_dom"/>
</dbReference>
<evidence type="ECO:0000313" key="9">
    <source>
        <dbReference type="EMBL" id="AQS86667.1"/>
    </source>
</evidence>
<feature type="transmembrane region" description="Helical" evidence="8">
    <location>
        <begin position="21"/>
        <end position="42"/>
    </location>
</feature>
<evidence type="ECO:0000313" key="10">
    <source>
        <dbReference type="Proteomes" id="UP000188604"/>
    </source>
</evidence>
<organism evidence="9 10">
    <name type="scientific">Neoasaia chiangmaiensis</name>
    <dbReference type="NCBI Taxonomy" id="320497"/>
    <lineage>
        <taxon>Bacteria</taxon>
        <taxon>Pseudomonadati</taxon>
        <taxon>Pseudomonadota</taxon>
        <taxon>Alphaproteobacteria</taxon>
        <taxon>Acetobacterales</taxon>
        <taxon>Acetobacteraceae</taxon>
        <taxon>Neoasaia</taxon>
    </lineage>
</organism>
<evidence type="ECO:0000256" key="8">
    <source>
        <dbReference type="RuleBase" id="RU365088"/>
    </source>
</evidence>
<keyword evidence="5 8" id="KW-0812">Transmembrane</keyword>
<evidence type="ECO:0000256" key="6">
    <source>
        <dbReference type="ARBA" id="ARBA00022989"/>
    </source>
</evidence>
<dbReference type="KEGG" id="nch:A0U93_00435"/>
<gene>
    <name evidence="9" type="ORF">A0U93_00435</name>
</gene>
<feature type="transmembrane region" description="Helical" evidence="8">
    <location>
        <begin position="382"/>
        <end position="402"/>
    </location>
</feature>
<dbReference type="Pfam" id="PF07690">
    <property type="entry name" value="MFS_1"/>
    <property type="match status" value="1"/>
</dbReference>
<keyword evidence="10" id="KW-1185">Reference proteome</keyword>
<dbReference type="FunFam" id="1.20.1720.10:FF:000005">
    <property type="entry name" value="Bcr/CflA family efflux transporter"/>
    <property type="match status" value="1"/>
</dbReference>
<dbReference type="GO" id="GO:1990961">
    <property type="term" value="P:xenobiotic detoxification by transmembrane export across the plasma membrane"/>
    <property type="evidence" value="ECO:0007669"/>
    <property type="project" value="InterPro"/>
</dbReference>
<keyword evidence="3 8" id="KW-0813">Transport</keyword>
<dbReference type="Gene3D" id="1.20.1720.10">
    <property type="entry name" value="Multidrug resistance protein D"/>
    <property type="match status" value="1"/>
</dbReference>
<feature type="transmembrane region" description="Helical" evidence="8">
    <location>
        <begin position="177"/>
        <end position="196"/>
    </location>
</feature>
<evidence type="ECO:0000256" key="2">
    <source>
        <dbReference type="ARBA" id="ARBA00006236"/>
    </source>
</evidence>
<dbReference type="RefSeq" id="WP_077805633.1">
    <property type="nucleotide sequence ID" value="NZ_BJXS01000014.1"/>
</dbReference>
<feature type="transmembrane region" description="Helical" evidence="8">
    <location>
        <begin position="262"/>
        <end position="279"/>
    </location>
</feature>
<dbReference type="OrthoDB" id="9800416at2"/>
<reference evidence="9 10" key="1">
    <citation type="submission" date="2016-03" db="EMBL/GenBank/DDBJ databases">
        <title>Acetic acid bacteria sequencing.</title>
        <authorList>
            <person name="Brandt J."/>
            <person name="Jakob F."/>
            <person name="Vogel R.F."/>
        </authorList>
    </citation>
    <scope>NUCLEOTIDE SEQUENCE [LARGE SCALE GENOMIC DNA]</scope>
    <source>
        <strain evidence="9 10">NBRC 101099</strain>
    </source>
</reference>
<dbReference type="Proteomes" id="UP000188604">
    <property type="component" value="Chromosome"/>
</dbReference>
<keyword evidence="8" id="KW-0997">Cell inner membrane</keyword>
<dbReference type="CDD" id="cd17320">
    <property type="entry name" value="MFS_MdfA_MDR_like"/>
    <property type="match status" value="1"/>
</dbReference>
<dbReference type="NCBIfam" id="TIGR00710">
    <property type="entry name" value="efflux_Bcr_CflA"/>
    <property type="match status" value="1"/>
</dbReference>
<dbReference type="AlphaFoldDB" id="A0A1U9KLJ8"/>
<feature type="transmembrane region" description="Helical" evidence="8">
    <location>
        <begin position="54"/>
        <end position="76"/>
    </location>
</feature>
<feature type="transmembrane region" description="Helical" evidence="8">
    <location>
        <begin position="88"/>
        <end position="108"/>
    </location>
</feature>
<feature type="transmembrane region" description="Helical" evidence="8">
    <location>
        <begin position="114"/>
        <end position="135"/>
    </location>
</feature>
<dbReference type="GO" id="GO:0042910">
    <property type="term" value="F:xenobiotic transmembrane transporter activity"/>
    <property type="evidence" value="ECO:0007669"/>
    <property type="project" value="InterPro"/>
</dbReference>
<dbReference type="GO" id="GO:0015385">
    <property type="term" value="F:sodium:proton antiporter activity"/>
    <property type="evidence" value="ECO:0007669"/>
    <property type="project" value="TreeGrafter"/>
</dbReference>
<feature type="transmembrane region" description="Helical" evidence="8">
    <location>
        <begin position="147"/>
        <end position="165"/>
    </location>
</feature>
<comment type="similarity">
    <text evidence="2 8">Belongs to the major facilitator superfamily. Bcr/CmlA family.</text>
</comment>
<dbReference type="InterPro" id="IPR004812">
    <property type="entry name" value="Efflux_drug-R_Bcr/CmlA"/>
</dbReference>
<comment type="subcellular location">
    <subcellularLocation>
        <location evidence="8">Cell inner membrane</location>
        <topology evidence="8">Multi-pass membrane protein</topology>
    </subcellularLocation>
    <subcellularLocation>
        <location evidence="1">Cell membrane</location>
        <topology evidence="1">Multi-pass membrane protein</topology>
    </subcellularLocation>
</comment>
<proteinExistence type="inferred from homology"/>
<evidence type="ECO:0000256" key="4">
    <source>
        <dbReference type="ARBA" id="ARBA00022475"/>
    </source>
</evidence>
<evidence type="ECO:0000256" key="3">
    <source>
        <dbReference type="ARBA" id="ARBA00022448"/>
    </source>
</evidence>
<dbReference type="GO" id="GO:0005886">
    <property type="term" value="C:plasma membrane"/>
    <property type="evidence" value="ECO:0007669"/>
    <property type="project" value="UniProtKB-SubCell"/>
</dbReference>
<dbReference type="InterPro" id="IPR036259">
    <property type="entry name" value="MFS_trans_sf"/>
</dbReference>
<dbReference type="PANTHER" id="PTHR23502">
    <property type="entry name" value="MAJOR FACILITATOR SUPERFAMILY"/>
    <property type="match status" value="1"/>
</dbReference>
<protein>
    <recommendedName>
        <fullName evidence="8">Bcr/CflA family efflux transporter</fullName>
    </recommendedName>
</protein>
<keyword evidence="4" id="KW-1003">Cell membrane</keyword>
<sequence length="410" mass="43561">MPEARIPDATVLSRRKGMQQWHILVVLSVLMGFASISTDFYLPAMPEMARSLSASAGQVALTVSGYLAGFSLGQLFWGPVGDRYGRRLPIAVGLAMFTCGSAGCALSSTITTMIIWRVVQAVGACASVVLARAMVRDLYHGARATQMLSTLMTIMAIAPLIAPLLGGQILQLSGWRAIFWILVVVGILTSLALFSVPETLSPEKRHTDRISNAFLRYGALLRQPRLLGYAGSGGCFYAGMFAYISGSPFAYITYHHVPETRYGLLFGASIIGIMLTNQINARLAHRLGSDCLLKLGCVGAMLAAIMLMVTSWLDLGGLWGLAIPLFFYVSMAGFIIANSLVGALHDHSGQAGTVSALVGAVHYGSGIAGSALVGFFADGTPVPMSCIIAITSIAGFLFLILIRKVKSTLQ</sequence>
<keyword evidence="7 8" id="KW-0472">Membrane</keyword>
<keyword evidence="6 8" id="KW-1133">Transmembrane helix</keyword>
<name>A0A1U9KLJ8_9PROT</name>
<feature type="transmembrane region" description="Helical" evidence="8">
    <location>
        <begin position="291"/>
        <end position="313"/>
    </location>
</feature>